<dbReference type="RefSeq" id="WP_130566327.1">
    <property type="nucleotide sequence ID" value="NZ_SHLY01000002.1"/>
</dbReference>
<dbReference type="EMBL" id="SHLY01000002">
    <property type="protein sequence ID" value="TAA47124.1"/>
    <property type="molecule type" value="Genomic_DNA"/>
</dbReference>
<proteinExistence type="predicted"/>
<evidence type="ECO:0000313" key="1">
    <source>
        <dbReference type="EMBL" id="TAA47124.1"/>
    </source>
</evidence>
<evidence type="ECO:0008006" key="3">
    <source>
        <dbReference type="Google" id="ProtNLM"/>
    </source>
</evidence>
<comment type="caution">
    <text evidence="1">The sequence shown here is derived from an EMBL/GenBank/DDBJ whole genome shotgun (WGS) entry which is preliminary data.</text>
</comment>
<name>A0ABY1WQY4_9GAMM</name>
<dbReference type="Proteomes" id="UP000292544">
    <property type="component" value="Unassembled WGS sequence"/>
</dbReference>
<keyword evidence="2" id="KW-1185">Reference proteome</keyword>
<sequence length="217" mass="23790">MKLFAALISFLVCTGCSTLSKTTNFEIEPSPQYQRTYVYDWCEENQSALGVFGEHCFGIYNPPLYSFPVDDGFLVIYPLLLSHEELSAGPLGLPIIPLGSNEASGSEEQNLYFRFRTYSKAGNFDIAPVKISISNANNGSCDITESSEDAIGKVYTCVVSLKAGEHQRLSVNLKLNNNSAFDISYVLSEFTSYRPVVAPNGPARDEKPFITVVGPDA</sequence>
<accession>A0ABY1WQY4</accession>
<protein>
    <recommendedName>
        <fullName evidence="3">Lipoprotein</fullName>
    </recommendedName>
</protein>
<reference evidence="2" key="1">
    <citation type="submission" date="2019-02" db="EMBL/GenBank/DDBJ databases">
        <title>Draft genome sequence of Muricauda sp. 176CP4-71.</title>
        <authorList>
            <person name="Park J.-S."/>
        </authorList>
    </citation>
    <scope>NUCLEOTIDE SEQUENCE [LARGE SCALE GENOMIC DNA]</scope>
    <source>
        <strain evidence="2">176GS2-150</strain>
    </source>
</reference>
<evidence type="ECO:0000313" key="2">
    <source>
        <dbReference type="Proteomes" id="UP000292544"/>
    </source>
</evidence>
<organism evidence="1 2">
    <name type="scientific">Corallincola spongiicola</name>
    <dbReference type="NCBI Taxonomy" id="2520508"/>
    <lineage>
        <taxon>Bacteria</taxon>
        <taxon>Pseudomonadati</taxon>
        <taxon>Pseudomonadota</taxon>
        <taxon>Gammaproteobacteria</taxon>
        <taxon>Alteromonadales</taxon>
        <taxon>Psychromonadaceae</taxon>
        <taxon>Corallincola</taxon>
    </lineage>
</organism>
<gene>
    <name evidence="1" type="ORF">EXY25_07730</name>
</gene>